<accession>A0A9D3V7V0</accession>
<organism evidence="1 2">
    <name type="scientific">Gossypium stocksii</name>
    <dbReference type="NCBI Taxonomy" id="47602"/>
    <lineage>
        <taxon>Eukaryota</taxon>
        <taxon>Viridiplantae</taxon>
        <taxon>Streptophyta</taxon>
        <taxon>Embryophyta</taxon>
        <taxon>Tracheophyta</taxon>
        <taxon>Spermatophyta</taxon>
        <taxon>Magnoliopsida</taxon>
        <taxon>eudicotyledons</taxon>
        <taxon>Gunneridae</taxon>
        <taxon>Pentapetalae</taxon>
        <taxon>rosids</taxon>
        <taxon>malvids</taxon>
        <taxon>Malvales</taxon>
        <taxon>Malvaceae</taxon>
        <taxon>Malvoideae</taxon>
        <taxon>Gossypium</taxon>
    </lineage>
</organism>
<gene>
    <name evidence="1" type="ORF">J1N35_025923</name>
</gene>
<name>A0A9D3V7V0_9ROSI</name>
<dbReference type="Proteomes" id="UP000828251">
    <property type="component" value="Unassembled WGS sequence"/>
</dbReference>
<comment type="caution">
    <text evidence="1">The sequence shown here is derived from an EMBL/GenBank/DDBJ whole genome shotgun (WGS) entry which is preliminary data.</text>
</comment>
<sequence length="57" mass="6321">DDLANLNLVDAEEEPFQEDAVVVDQNFQLSLVGRCLTDSVVHFPSLRNIMADLGHPI</sequence>
<dbReference type="AlphaFoldDB" id="A0A9D3V7V0"/>
<feature type="non-terminal residue" evidence="1">
    <location>
        <position position="1"/>
    </location>
</feature>
<evidence type="ECO:0000313" key="1">
    <source>
        <dbReference type="EMBL" id="KAH1073595.1"/>
    </source>
</evidence>
<dbReference type="OrthoDB" id="1001009at2759"/>
<protein>
    <submittedName>
        <fullName evidence="1">Uncharacterized protein</fullName>
    </submittedName>
</protein>
<evidence type="ECO:0000313" key="2">
    <source>
        <dbReference type="Proteomes" id="UP000828251"/>
    </source>
</evidence>
<dbReference type="EMBL" id="JAIQCV010000008">
    <property type="protein sequence ID" value="KAH1073595.1"/>
    <property type="molecule type" value="Genomic_DNA"/>
</dbReference>
<reference evidence="1 2" key="1">
    <citation type="journal article" date="2021" name="Plant Biotechnol. J.">
        <title>Multi-omics assisted identification of the key and species-specific regulatory components of drought-tolerant mechanisms in Gossypium stocksii.</title>
        <authorList>
            <person name="Yu D."/>
            <person name="Ke L."/>
            <person name="Zhang D."/>
            <person name="Wu Y."/>
            <person name="Sun Y."/>
            <person name="Mei J."/>
            <person name="Sun J."/>
            <person name="Sun Y."/>
        </authorList>
    </citation>
    <scope>NUCLEOTIDE SEQUENCE [LARGE SCALE GENOMIC DNA]</scope>
    <source>
        <strain evidence="2">cv. E1</strain>
        <tissue evidence="1">Leaf</tissue>
    </source>
</reference>
<proteinExistence type="predicted"/>
<keyword evidence="2" id="KW-1185">Reference proteome</keyword>